<protein>
    <recommendedName>
        <fullName evidence="3">ADP-ribose 1''-phosphate phosphatase</fullName>
        <ecNumber evidence="2">3.1.3.84</ecNumber>
    </recommendedName>
</protein>
<sequence length="181" mass="20133">MSNITYTVGNILPVTGYPRILIHSCNCGGSWGGGIAYQLAARYPKAEQVYVDACDKYGNELLGKCLFIPSYKDDDLIICCLFTSAFGGASHDYKRSILNYTEQGLKNVRTWVYEGGNAIQDPIEKDINSVLHKLDKPLKDYKLEMPKINSGIFGVPWGETENVLKEFGSGNQILNFTVYSL</sequence>
<dbReference type="EMBL" id="BDGX01000001">
    <property type="protein sequence ID" value="GAV46588.1"/>
    <property type="molecule type" value="Genomic_DNA"/>
</dbReference>
<dbReference type="AlphaFoldDB" id="A0A1Q2ZTB2"/>
<dbReference type="SUPFAM" id="SSF52949">
    <property type="entry name" value="Macro domain-like"/>
    <property type="match status" value="1"/>
</dbReference>
<dbReference type="GO" id="GO:0047407">
    <property type="term" value="F:ADP-ribosyl-[dinitrogen reductase] hydrolase activity"/>
    <property type="evidence" value="ECO:0007669"/>
    <property type="project" value="EnsemblFungi"/>
</dbReference>
<dbReference type="InterPro" id="IPR050892">
    <property type="entry name" value="ADP-ribose_metab_enzymes"/>
</dbReference>
<evidence type="ECO:0000256" key="3">
    <source>
        <dbReference type="ARBA" id="ARBA00019744"/>
    </source>
</evidence>
<dbReference type="GO" id="GO:0016791">
    <property type="term" value="F:phosphatase activity"/>
    <property type="evidence" value="ECO:0007669"/>
    <property type="project" value="EnsemblFungi"/>
</dbReference>
<dbReference type="Proteomes" id="UP000187013">
    <property type="component" value="Unassembled WGS sequence"/>
</dbReference>
<feature type="domain" description="Macro" evidence="5">
    <location>
        <begin position="1"/>
        <end position="181"/>
    </location>
</feature>
<dbReference type="PANTHER" id="PTHR12521">
    <property type="entry name" value="PROTEIN C6ORF130"/>
    <property type="match status" value="1"/>
</dbReference>
<organism evidence="6 7">
    <name type="scientific">Zygosaccharomyces rouxii</name>
    <dbReference type="NCBI Taxonomy" id="4956"/>
    <lineage>
        <taxon>Eukaryota</taxon>
        <taxon>Fungi</taxon>
        <taxon>Dikarya</taxon>
        <taxon>Ascomycota</taxon>
        <taxon>Saccharomycotina</taxon>
        <taxon>Saccharomycetes</taxon>
        <taxon>Saccharomycetales</taxon>
        <taxon>Saccharomycetaceae</taxon>
        <taxon>Zygosaccharomyces</taxon>
    </lineage>
</organism>
<evidence type="ECO:0000259" key="5">
    <source>
        <dbReference type="PROSITE" id="PS51154"/>
    </source>
</evidence>
<dbReference type="Pfam" id="PF01661">
    <property type="entry name" value="Macro"/>
    <property type="match status" value="1"/>
</dbReference>
<dbReference type="EC" id="3.1.3.84" evidence="2"/>
<name>A0A1Q2ZTB2_ZYGRO</name>
<evidence type="ECO:0000256" key="2">
    <source>
        <dbReference type="ARBA" id="ARBA00012983"/>
    </source>
</evidence>
<dbReference type="InterPro" id="IPR002589">
    <property type="entry name" value="Macro_dom"/>
</dbReference>
<dbReference type="SMART" id="SM00506">
    <property type="entry name" value="A1pp"/>
    <property type="match status" value="1"/>
</dbReference>
<dbReference type="eggNOG" id="ENOG502S60W">
    <property type="taxonomic scope" value="Eukaryota"/>
</dbReference>
<dbReference type="OrthoDB" id="2155246at2759"/>
<comment type="caution">
    <text evidence="6">The sequence shown here is derived from an EMBL/GenBank/DDBJ whole genome shotgun (WGS) entry which is preliminary data.</text>
</comment>
<comment type="similarity">
    <text evidence="1">Belongs to the POA1 family.</text>
</comment>
<evidence type="ECO:0000313" key="6">
    <source>
        <dbReference type="EMBL" id="GAV46588.1"/>
    </source>
</evidence>
<reference evidence="6 7" key="1">
    <citation type="submission" date="2016-08" db="EMBL/GenBank/DDBJ databases">
        <title>Draft genome sequence of allopolyploid Zygosaccharomyces rouxii.</title>
        <authorList>
            <person name="Watanabe J."/>
            <person name="Uehara K."/>
            <person name="Mogi Y."/>
            <person name="Tsukioka Y."/>
        </authorList>
    </citation>
    <scope>NUCLEOTIDE SEQUENCE [LARGE SCALE GENOMIC DNA]</scope>
    <source>
        <strain evidence="6 7">NBRC 110957</strain>
    </source>
</reference>
<dbReference type="Gene3D" id="3.40.220.10">
    <property type="entry name" value="Leucine Aminopeptidase, subunit E, domain 1"/>
    <property type="match status" value="1"/>
</dbReference>
<evidence type="ECO:0000256" key="1">
    <source>
        <dbReference type="ARBA" id="ARBA00006575"/>
    </source>
</evidence>
<gene>
    <name evidence="6" type="ORF">ZYGR_0A01800</name>
</gene>
<comment type="catalytic activity">
    <reaction evidence="4">
        <text>ADP-alpha-D-ribose 1''-phosphate + H2O = ADP-D-ribose + phosphate</text>
        <dbReference type="Rhea" id="RHEA:25029"/>
        <dbReference type="ChEBI" id="CHEBI:15377"/>
        <dbReference type="ChEBI" id="CHEBI:43474"/>
        <dbReference type="ChEBI" id="CHEBI:57967"/>
        <dbReference type="ChEBI" id="CHEBI:58753"/>
        <dbReference type="EC" id="3.1.3.84"/>
    </reaction>
</comment>
<accession>A0A1Q2ZTB2</accession>
<dbReference type="InterPro" id="IPR043472">
    <property type="entry name" value="Macro_dom-like"/>
</dbReference>
<evidence type="ECO:0000256" key="4">
    <source>
        <dbReference type="ARBA" id="ARBA00034427"/>
    </source>
</evidence>
<dbReference type="OMA" id="CQGSWGK"/>
<proteinExistence type="inferred from homology"/>
<dbReference type="PROSITE" id="PS51154">
    <property type="entry name" value="MACRO"/>
    <property type="match status" value="1"/>
</dbReference>
<dbReference type="GO" id="GO:0140291">
    <property type="term" value="P:peptidyl-glutamate ADP-deribosylation"/>
    <property type="evidence" value="ECO:0007669"/>
    <property type="project" value="TreeGrafter"/>
</dbReference>
<evidence type="ECO:0000313" key="7">
    <source>
        <dbReference type="Proteomes" id="UP000187013"/>
    </source>
</evidence>
<dbReference type="PANTHER" id="PTHR12521:SF0">
    <property type="entry name" value="ADP-RIBOSE GLYCOHYDROLASE OARD1"/>
    <property type="match status" value="1"/>
</dbReference>